<dbReference type="Proteomes" id="UP000064201">
    <property type="component" value="Chromosome"/>
</dbReference>
<dbReference type="InterPro" id="IPR013976">
    <property type="entry name" value="HDOD"/>
</dbReference>
<sequence>MTVAEFLEKDDSLCSFSGSYNTIFTRLSDPTANVAGITEAVELDPAIAAKTLRMANSSLYGFPEPIDTLHRAVSIIGLQQMRQIVLSTIVIEHFRGLPVIGVDMESFWRHSIAVGVLSRSIARFRREANIERLYLYGIMHDLGRLLLFLRLGSRTEELINIRERDQCLLYEAERELLGFDHAAIGSALLEEWGMAPAQVEATRYHHAPEEARAFPVETAIVHVADSIANSLRLGSSGERFVPPVAPETFDRIGLEMAVYEDIIGHARKHLDQMQTILLD</sequence>
<dbReference type="PATRIC" id="fig|106634.4.peg.1390"/>
<dbReference type="RefSeq" id="WP_047251164.1">
    <property type="nucleotide sequence ID" value="NZ_CP011367.1"/>
</dbReference>
<dbReference type="OrthoDB" id="9770715at2"/>
<dbReference type="Gene3D" id="1.10.3210.10">
    <property type="entry name" value="Hypothetical protein af1432"/>
    <property type="match status" value="1"/>
</dbReference>
<dbReference type="InterPro" id="IPR003607">
    <property type="entry name" value="HD/PDEase_dom"/>
</dbReference>
<protein>
    <submittedName>
        <fullName evidence="2">Phosphohydrolase</fullName>
    </submittedName>
</protein>
<gene>
    <name evidence="2" type="ORF">TVD_06785</name>
</gene>
<dbReference type="EMBL" id="CP011367">
    <property type="protein sequence ID" value="AKJ95082.1"/>
    <property type="molecule type" value="Genomic_DNA"/>
</dbReference>
<keyword evidence="3" id="KW-1185">Reference proteome</keyword>
<dbReference type="PANTHER" id="PTHR33525">
    <property type="match status" value="1"/>
</dbReference>
<keyword evidence="2" id="KW-0378">Hydrolase</keyword>
<dbReference type="SUPFAM" id="SSF109604">
    <property type="entry name" value="HD-domain/PDEase-like"/>
    <property type="match status" value="1"/>
</dbReference>
<organism evidence="2 3">
    <name type="scientific">Thioalkalivibrio versutus</name>
    <dbReference type="NCBI Taxonomy" id="106634"/>
    <lineage>
        <taxon>Bacteria</taxon>
        <taxon>Pseudomonadati</taxon>
        <taxon>Pseudomonadota</taxon>
        <taxon>Gammaproteobacteria</taxon>
        <taxon>Chromatiales</taxon>
        <taxon>Ectothiorhodospiraceae</taxon>
        <taxon>Thioalkalivibrio</taxon>
    </lineage>
</organism>
<dbReference type="GO" id="GO:0016787">
    <property type="term" value="F:hydrolase activity"/>
    <property type="evidence" value="ECO:0007669"/>
    <property type="project" value="UniProtKB-KW"/>
</dbReference>
<accession>A0A0G3G6F3</accession>
<dbReference type="InterPro" id="IPR052340">
    <property type="entry name" value="RNase_Y/CdgJ"/>
</dbReference>
<name>A0A0G3G6F3_9GAMM</name>
<dbReference type="STRING" id="106634.TVD_06785"/>
<evidence type="ECO:0000313" key="3">
    <source>
        <dbReference type="Proteomes" id="UP000064201"/>
    </source>
</evidence>
<evidence type="ECO:0000259" key="1">
    <source>
        <dbReference type="PROSITE" id="PS51833"/>
    </source>
</evidence>
<reference evidence="2 3" key="1">
    <citation type="submission" date="2015-04" db="EMBL/GenBank/DDBJ databases">
        <title>Complete Sequence for the Genome of the Thioalkalivibrio versutus D301.</title>
        <authorList>
            <person name="Mu T."/>
            <person name="Zhou J."/>
            <person name="Xu X."/>
        </authorList>
    </citation>
    <scope>NUCLEOTIDE SEQUENCE [LARGE SCALE GENOMIC DNA]</scope>
    <source>
        <strain evidence="2 3">D301</strain>
    </source>
</reference>
<dbReference type="CDD" id="cd00077">
    <property type="entry name" value="HDc"/>
    <property type="match status" value="1"/>
</dbReference>
<dbReference type="PROSITE" id="PS51833">
    <property type="entry name" value="HDOD"/>
    <property type="match status" value="1"/>
</dbReference>
<proteinExistence type="predicted"/>
<feature type="domain" description="HDOD" evidence="1">
    <location>
        <begin position="13"/>
        <end position="208"/>
    </location>
</feature>
<dbReference type="PANTHER" id="PTHR33525:SF3">
    <property type="entry name" value="RIBONUCLEASE Y"/>
    <property type="match status" value="1"/>
</dbReference>
<evidence type="ECO:0000313" key="2">
    <source>
        <dbReference type="EMBL" id="AKJ95082.1"/>
    </source>
</evidence>
<dbReference type="AlphaFoldDB" id="A0A0G3G6F3"/>
<dbReference type="SMART" id="SM00471">
    <property type="entry name" value="HDc"/>
    <property type="match status" value="1"/>
</dbReference>
<dbReference type="Pfam" id="PF08668">
    <property type="entry name" value="HDOD"/>
    <property type="match status" value="1"/>
</dbReference>
<dbReference type="KEGG" id="tvr:TVD_06785"/>